<sequence length="126" mass="15002">MPSKLPVMLTSKEKELRILARKLRRDPNSFKEYKNFSTGYMNGKSLTPKQIQVFTFYTATRVLYYEWWREKESTEIANYLARFLGVAPPPKMVQSIYFKIYGELHPKFSEWMDCGLHIYGKMCGYF</sequence>
<name>A0A644WV25_9ZZZZ</name>
<evidence type="ECO:0000313" key="1">
    <source>
        <dbReference type="EMBL" id="MPM07730.1"/>
    </source>
</evidence>
<dbReference type="AlphaFoldDB" id="A0A644WV25"/>
<gene>
    <name evidence="1" type="ORF">SDC9_54037</name>
</gene>
<reference evidence="1" key="1">
    <citation type="submission" date="2019-08" db="EMBL/GenBank/DDBJ databases">
        <authorList>
            <person name="Kucharzyk K."/>
            <person name="Murdoch R.W."/>
            <person name="Higgins S."/>
            <person name="Loffler F."/>
        </authorList>
    </citation>
    <scope>NUCLEOTIDE SEQUENCE</scope>
</reference>
<organism evidence="1">
    <name type="scientific">bioreactor metagenome</name>
    <dbReference type="NCBI Taxonomy" id="1076179"/>
    <lineage>
        <taxon>unclassified sequences</taxon>
        <taxon>metagenomes</taxon>
        <taxon>ecological metagenomes</taxon>
    </lineage>
</organism>
<comment type="caution">
    <text evidence="1">The sequence shown here is derived from an EMBL/GenBank/DDBJ whole genome shotgun (WGS) entry which is preliminary data.</text>
</comment>
<accession>A0A644WV25</accession>
<dbReference type="EMBL" id="VSSQ01001369">
    <property type="protein sequence ID" value="MPM07730.1"/>
    <property type="molecule type" value="Genomic_DNA"/>
</dbReference>
<proteinExistence type="predicted"/>
<protein>
    <submittedName>
        <fullName evidence="1">Uncharacterized protein</fullName>
    </submittedName>
</protein>